<protein>
    <submittedName>
        <fullName evidence="1">Uncharacterized protein</fullName>
    </submittedName>
</protein>
<sequence>MVPHHYDWRRRSVGSSVPQPPSDWFYRRHLYVYVGLGYLAPNLANDVPQHLPSNPSPVRWHRTFGCTDLYSPSDHFSKMLVPMTLKDREESNPENVFLPQKGPSTKNGHQKPMTLGCLLGDEYKCPAFANYEPVLHTELFCLVVI</sequence>
<evidence type="ECO:0000313" key="1">
    <source>
        <dbReference type="EMBL" id="WVZ83185.1"/>
    </source>
</evidence>
<gene>
    <name evidence="1" type="ORF">U9M48_030355</name>
</gene>
<dbReference type="Proteomes" id="UP001341281">
    <property type="component" value="Chromosome 07"/>
</dbReference>
<dbReference type="AlphaFoldDB" id="A0AAQ3X3N8"/>
<reference evidence="1 2" key="1">
    <citation type="submission" date="2024-02" db="EMBL/GenBank/DDBJ databases">
        <title>High-quality chromosome-scale genome assembly of Pensacola bahiagrass (Paspalum notatum Flugge var. saurae).</title>
        <authorList>
            <person name="Vega J.M."/>
            <person name="Podio M."/>
            <person name="Orjuela J."/>
            <person name="Siena L.A."/>
            <person name="Pessino S.C."/>
            <person name="Combes M.C."/>
            <person name="Mariac C."/>
            <person name="Albertini E."/>
            <person name="Pupilli F."/>
            <person name="Ortiz J.P.A."/>
            <person name="Leblanc O."/>
        </authorList>
    </citation>
    <scope>NUCLEOTIDE SEQUENCE [LARGE SCALE GENOMIC DNA]</scope>
    <source>
        <strain evidence="1">R1</strain>
        <tissue evidence="1">Leaf</tissue>
    </source>
</reference>
<organism evidence="1 2">
    <name type="scientific">Paspalum notatum var. saurae</name>
    <dbReference type="NCBI Taxonomy" id="547442"/>
    <lineage>
        <taxon>Eukaryota</taxon>
        <taxon>Viridiplantae</taxon>
        <taxon>Streptophyta</taxon>
        <taxon>Embryophyta</taxon>
        <taxon>Tracheophyta</taxon>
        <taxon>Spermatophyta</taxon>
        <taxon>Magnoliopsida</taxon>
        <taxon>Liliopsida</taxon>
        <taxon>Poales</taxon>
        <taxon>Poaceae</taxon>
        <taxon>PACMAD clade</taxon>
        <taxon>Panicoideae</taxon>
        <taxon>Andropogonodae</taxon>
        <taxon>Paspaleae</taxon>
        <taxon>Paspalinae</taxon>
        <taxon>Paspalum</taxon>
    </lineage>
</organism>
<evidence type="ECO:0000313" key="2">
    <source>
        <dbReference type="Proteomes" id="UP001341281"/>
    </source>
</evidence>
<dbReference type="EMBL" id="CP144751">
    <property type="protein sequence ID" value="WVZ83185.1"/>
    <property type="molecule type" value="Genomic_DNA"/>
</dbReference>
<name>A0AAQ3X3N8_PASNO</name>
<accession>A0AAQ3X3N8</accession>
<proteinExistence type="predicted"/>
<keyword evidence="2" id="KW-1185">Reference proteome</keyword>